<reference evidence="3" key="3">
    <citation type="submission" date="2023-07" db="EMBL/GenBank/DDBJ databases">
        <title>Description of Mycobacterium gordonae subsp. intergordonae subsp.nov. and Mycobacterium gordonae subsp. gordonae subsp. nov.</title>
        <authorList>
            <person name="Huang H."/>
        </authorList>
    </citation>
    <scope>NUCLEOTIDE SEQUENCE [LARGE SCALE GENOMIC DNA]</scope>
    <source>
        <strain evidence="3">24</strain>
    </source>
</reference>
<sequence length="987" mass="106220">MPTDSSVALWRETVRNALERWGGEADPRLGSDVAEYVVTGNARADLPERLAAAGQLQPLRLLPHDDGLGAVHALLDTMPAQVGLRWAEVVLRLKRHTLTLEPLAGGDAIENLICDLVGDCGMFTPKFPDLAVGYDTLDEIVVAAGGRRGELLAAAFSKSGTRPEAWMWMTRNVLLSTRGYADAVARHAAKLSPLAAAQTGEDMRLRVLELLEPLDGAQLAHFADTLATFVVEGNSEVAGKAERLCARSDRAAIYAAFQRQVTGRPARRAAALRATWRYADTDADRQWAKETARSDRAPSVRLIVDEWRHSPAAPVTEPASGWPVIDPAPTRAALETLFAQLNSVVESRDWGVNSPPLLGAADVQAVESMLRAGRAPDRQNPWPPHATVWMRDALCDFANADHVDMVVLLVVCHYLDEHAFAFLEFADAVHAKRGAPTLADLAALLGDLTEHAVTALVYHFAIGKIGRGWPAVDVLPFVTANAQYLVESAMKASYLKESPAVYWDTLAALPGLPADVTDSLYSIALGPASSGREEAQRILADASDRRARIYTALADGRAKVRLAAAQWMAGTADESDVPRLETCLRIEADDRVRGALLDALTAAGRTAAGYLTPDHLIAESEAALRSDPPASLSWLLWERVPVLHWDVSGAPAPASVVRWLIVTACRANDPAPDAGLRHHLGLFAADDRVALADFLLDAWTTADEYAFHSSKTAQQTVSAIKSKGVLAVVAACGSPNTPALASEFIRHWDTMRMAQCGALMTMLSHIDSVEVVRILTSVPYWSKSARLIEEAAGQLAKLPTRRGWSPDEAADRTVPYVGFDPAGRLQLCYGDVPYFAALQGDLSVAVYDGDGNICAKADLAGPDAILTVTRKNLARVRKLVAPVVAAQTDRLTEAMRRKHRWSGTDFERFIIGHPVLSRLARRLVWVAETDGGSVLFTVPGSAAEPAIPAGAATVRIACVDDVPPGQTAQLRTAITAVGAAPLFEQFG</sequence>
<dbReference type="RefSeq" id="WP_180918187.1">
    <property type="nucleotide sequence ID" value="NZ_CP059165.1"/>
</dbReference>
<feature type="domain" description="DUF4132" evidence="1">
    <location>
        <begin position="867"/>
        <end position="985"/>
    </location>
</feature>
<reference evidence="2 3" key="2">
    <citation type="submission" date="2020-07" db="EMBL/GenBank/DDBJ databases">
        <authorList>
            <person name="Yu X."/>
        </authorList>
    </citation>
    <scope>NUCLEOTIDE SEQUENCE [LARGE SCALE GENOMIC DNA]</scope>
    <source>
        <strain evidence="3">24</strain>
    </source>
</reference>
<evidence type="ECO:0000259" key="1">
    <source>
        <dbReference type="Pfam" id="PF13569"/>
    </source>
</evidence>
<organism evidence="2 3">
    <name type="scientific">Mycobacterium vicinigordonae</name>
    <dbReference type="NCBI Taxonomy" id="1719132"/>
    <lineage>
        <taxon>Bacteria</taxon>
        <taxon>Bacillati</taxon>
        <taxon>Actinomycetota</taxon>
        <taxon>Actinomycetes</taxon>
        <taxon>Mycobacteriales</taxon>
        <taxon>Mycobacteriaceae</taxon>
        <taxon>Mycobacterium</taxon>
    </lineage>
</organism>
<dbReference type="KEGG" id="mgor:H0P51_11660"/>
<name>A0A7D6E996_9MYCO</name>
<reference evidence="3" key="1">
    <citation type="submission" date="2020-07" db="EMBL/GenBank/DDBJ databases">
        <title>Description of Mycobacterium gordonae subsp. intergordonae subsp.nov. and Mycobacterium gordonae subsp. gordonae subsp. nov.</title>
        <authorList>
            <person name="Yu X."/>
        </authorList>
    </citation>
    <scope>NUCLEOTIDE SEQUENCE [LARGE SCALE GENOMIC DNA]</scope>
    <source>
        <strain evidence="3">24</strain>
    </source>
</reference>
<accession>A0A7D6E996</accession>
<proteinExistence type="predicted"/>
<evidence type="ECO:0000313" key="2">
    <source>
        <dbReference type="EMBL" id="QLL09463.1"/>
    </source>
</evidence>
<protein>
    <submittedName>
        <fullName evidence="2">DUF4132 domain-containing protein</fullName>
    </submittedName>
</protein>
<dbReference type="InterPro" id="IPR025406">
    <property type="entry name" value="DUF4132"/>
</dbReference>
<dbReference type="AlphaFoldDB" id="A0A7D6E996"/>
<keyword evidence="3" id="KW-1185">Reference proteome</keyword>
<gene>
    <name evidence="2" type="ORF">H0P51_11660</name>
</gene>
<dbReference type="Pfam" id="PF13569">
    <property type="entry name" value="DUF4132"/>
    <property type="match status" value="1"/>
</dbReference>
<evidence type="ECO:0000313" key="3">
    <source>
        <dbReference type="Proteomes" id="UP000510682"/>
    </source>
</evidence>
<dbReference type="EMBL" id="CP059165">
    <property type="protein sequence ID" value="QLL09463.1"/>
    <property type="molecule type" value="Genomic_DNA"/>
</dbReference>
<dbReference type="Proteomes" id="UP000510682">
    <property type="component" value="Chromosome"/>
</dbReference>